<dbReference type="EMBL" id="VASG01000003">
    <property type="protein sequence ID" value="TLP75077.1"/>
    <property type="molecule type" value="Genomic_DNA"/>
</dbReference>
<feature type="chain" id="PRO_5024429740" description="Lipoprotein" evidence="1">
    <location>
        <begin position="22"/>
        <end position="223"/>
    </location>
</feature>
<dbReference type="AlphaFoldDB" id="A0A5R9AB53"/>
<gene>
    <name evidence="2" type="ORF">FEA48_12805</name>
</gene>
<reference evidence="2 3" key="1">
    <citation type="submission" date="2019-05" db="EMBL/GenBank/DDBJ databases">
        <authorList>
            <person name="Moore K."/>
            <person name="O'Neill P."/>
            <person name="Farbos A."/>
            <person name="Studholme D.J."/>
        </authorList>
    </citation>
    <scope>NUCLEOTIDE SEQUENCE [LARGE SCALE GENOMIC DNA]</scope>
    <source>
        <strain evidence="2 3">DSM 9128</strain>
    </source>
</reference>
<organism evidence="2 3">
    <name type="scientific">Pseudomonas nitroreducens</name>
    <dbReference type="NCBI Taxonomy" id="46680"/>
    <lineage>
        <taxon>Bacteria</taxon>
        <taxon>Pseudomonadati</taxon>
        <taxon>Pseudomonadota</taxon>
        <taxon>Gammaproteobacteria</taxon>
        <taxon>Pseudomonadales</taxon>
        <taxon>Pseudomonadaceae</taxon>
        <taxon>Pseudomonas</taxon>
    </lineage>
</organism>
<dbReference type="RefSeq" id="WP_138214129.1">
    <property type="nucleotide sequence ID" value="NZ_VASG01000003.1"/>
</dbReference>
<evidence type="ECO:0000256" key="1">
    <source>
        <dbReference type="SAM" id="SignalP"/>
    </source>
</evidence>
<accession>A0A5R9AB53</accession>
<reference evidence="3" key="2">
    <citation type="submission" date="2019-06" db="EMBL/GenBank/DDBJ databases">
        <title>AzeR, a transcriptional regulator that responds to azelaic acid in Pseudomonas nitroreducens.</title>
        <authorList>
            <person name="Bez C."/>
            <person name="Javvadi S.G."/>
            <person name="Bertani I."/>
            <person name="Devescovi G."/>
            <person name="Studholme D.J."/>
            <person name="Geller A."/>
            <person name="Levy A."/>
            <person name="Venturi V."/>
        </authorList>
    </citation>
    <scope>NUCLEOTIDE SEQUENCE [LARGE SCALE GENOMIC DNA]</scope>
    <source>
        <strain evidence="3">DSM 9128</strain>
    </source>
</reference>
<keyword evidence="1" id="KW-0732">Signal</keyword>
<protein>
    <recommendedName>
        <fullName evidence="4">Lipoprotein</fullName>
    </recommendedName>
</protein>
<evidence type="ECO:0000313" key="3">
    <source>
        <dbReference type="Proteomes" id="UP000307510"/>
    </source>
</evidence>
<sequence length="223" mass="24012">MPLRSSSRPLWRLFPALAALALSGCASDEFTFEADLPGDFSLVGNARYSPPEGSHCNSPAKDDLTQRLFATPGHGERPYRVSYQVPLSIRSDGCKRELRHILIEMDGESATHPLDAVPPDISFANLAVRSQLSAGSAGMPKRGTRIFDGRCRWLLPDSAGGERQLQCRASDIHGNWLAGRPGGELQRDELPGRIVRLAIGVAPDIAVSAESRGPQALTADSSN</sequence>
<evidence type="ECO:0000313" key="2">
    <source>
        <dbReference type="EMBL" id="TLP75077.1"/>
    </source>
</evidence>
<proteinExistence type="predicted"/>
<dbReference type="Proteomes" id="UP000307510">
    <property type="component" value="Unassembled WGS sequence"/>
</dbReference>
<name>A0A5R9AB53_PSENT</name>
<evidence type="ECO:0008006" key="4">
    <source>
        <dbReference type="Google" id="ProtNLM"/>
    </source>
</evidence>
<feature type="signal peptide" evidence="1">
    <location>
        <begin position="1"/>
        <end position="21"/>
    </location>
</feature>
<comment type="caution">
    <text evidence="2">The sequence shown here is derived from an EMBL/GenBank/DDBJ whole genome shotgun (WGS) entry which is preliminary data.</text>
</comment>
<dbReference type="PROSITE" id="PS51257">
    <property type="entry name" value="PROKAR_LIPOPROTEIN"/>
    <property type="match status" value="1"/>
</dbReference>